<dbReference type="Gene3D" id="3.40.50.720">
    <property type="entry name" value="NAD(P)-binding Rossmann-like Domain"/>
    <property type="match status" value="1"/>
</dbReference>
<comment type="caution">
    <text evidence="10">The sequence shown here is derived from an EMBL/GenBank/DDBJ whole genome shotgun (WGS) entry which is preliminary data.</text>
</comment>
<dbReference type="PROSITE" id="PS00061">
    <property type="entry name" value="ADH_SHORT"/>
    <property type="match status" value="1"/>
</dbReference>
<dbReference type="PRINTS" id="PR00081">
    <property type="entry name" value="GDHRDH"/>
</dbReference>
<dbReference type="InterPro" id="IPR051737">
    <property type="entry name" value="L-xylulose/Carbonyl_redctase"/>
</dbReference>
<feature type="domain" description="Glycosyl transferase family 25" evidence="8">
    <location>
        <begin position="376"/>
        <end position="423"/>
    </location>
</feature>
<dbReference type="CDD" id="cd05351">
    <property type="entry name" value="XR_like_SDR_c"/>
    <property type="match status" value="1"/>
</dbReference>
<keyword evidence="5" id="KW-0521">NADP</keyword>
<gene>
    <name evidence="10" type="ORF">DBV15_10070</name>
</gene>
<dbReference type="InterPro" id="IPR002347">
    <property type="entry name" value="SDR_fam"/>
</dbReference>
<comment type="similarity">
    <text evidence="2">Belongs to the short-chain dehydrogenases/reductases (SDR) family.</text>
</comment>
<feature type="domain" description="DDE Tnp4" evidence="9">
    <location>
        <begin position="491"/>
        <end position="618"/>
    </location>
</feature>
<dbReference type="InterPro" id="IPR036291">
    <property type="entry name" value="NAD(P)-bd_dom_sf"/>
</dbReference>
<keyword evidence="11" id="KW-1185">Reference proteome</keyword>
<dbReference type="InterPro" id="IPR020904">
    <property type="entry name" value="Sc_DH/Rdtase_CS"/>
</dbReference>
<dbReference type="GO" id="GO:0004090">
    <property type="term" value="F:carbonyl reductase (NADPH) activity"/>
    <property type="evidence" value="ECO:0007669"/>
    <property type="project" value="TreeGrafter"/>
</dbReference>
<comment type="subunit">
    <text evidence="3">Homotetramer.</text>
</comment>
<evidence type="ECO:0000256" key="7">
    <source>
        <dbReference type="SAM" id="MobiDB-lite"/>
    </source>
</evidence>
<dbReference type="AlphaFoldDB" id="A0A4S2L2C4"/>
<evidence type="ECO:0000259" key="8">
    <source>
        <dbReference type="Pfam" id="PF01755"/>
    </source>
</evidence>
<dbReference type="GO" id="GO:0005997">
    <property type="term" value="P:xylulose metabolic process"/>
    <property type="evidence" value="ECO:0007669"/>
    <property type="project" value="TreeGrafter"/>
</dbReference>
<feature type="region of interest" description="Disordered" evidence="7">
    <location>
        <begin position="116"/>
        <end position="175"/>
    </location>
</feature>
<name>A0A4S2L2C4_9HYME</name>
<evidence type="ECO:0000256" key="2">
    <source>
        <dbReference type="ARBA" id="ARBA00006484"/>
    </source>
</evidence>
<evidence type="ECO:0000259" key="9">
    <source>
        <dbReference type="Pfam" id="PF13359"/>
    </source>
</evidence>
<comment type="cofactor">
    <cofactor evidence="1">
        <name>a divalent metal cation</name>
        <dbReference type="ChEBI" id="CHEBI:60240"/>
    </cofactor>
</comment>
<evidence type="ECO:0000256" key="1">
    <source>
        <dbReference type="ARBA" id="ARBA00001968"/>
    </source>
</evidence>
<dbReference type="Pfam" id="PF01755">
    <property type="entry name" value="Glyco_transf_25"/>
    <property type="match status" value="2"/>
</dbReference>
<keyword evidence="4" id="KW-0479">Metal-binding</keyword>
<evidence type="ECO:0000313" key="10">
    <source>
        <dbReference type="EMBL" id="TGZ54497.1"/>
    </source>
</evidence>
<dbReference type="PANTHER" id="PTHR44252">
    <property type="entry name" value="D-ERYTHRULOSE REDUCTASE"/>
    <property type="match status" value="1"/>
</dbReference>
<feature type="domain" description="Glycosyl transferase family 25" evidence="8">
    <location>
        <begin position="638"/>
        <end position="741"/>
    </location>
</feature>
<dbReference type="STRING" id="300112.A0A4S2L2C4"/>
<dbReference type="Pfam" id="PF00106">
    <property type="entry name" value="adh_short"/>
    <property type="match status" value="1"/>
</dbReference>
<evidence type="ECO:0000256" key="3">
    <source>
        <dbReference type="ARBA" id="ARBA00011881"/>
    </source>
</evidence>
<sequence length="1045" mass="117025">MLQICPSTVVMINHFAAEAEFSDFVDANIALDKIDKLKAPIKLKANLEQRSFFCKGVITDWPSTIPELWTVIEDKSRILRARRIVEGGDPAPVDSHDRFLNPVAWPALPVPFRTRSYSETTRTEGRGKRESPPPTSSYSSDNRERRSRAENNIRDKRSSSHDISRNYYKQFDPREGDITKDKRGILLSASRNGEAWSEVVRGNGESTDVRGDPPRPQSDLLIIEIIEKILLLLRRAPEARSLLIDALMYADDGEVVGEGPPMSMRERLGFHRSGVRGDYLSAICWSVGHVIALVELCSETSPGCTRRGSRCSETFGLYQCDRDEVVRKLHPGAPQEENFPPCNFSVNAAFSDYLPLSDDLKEFVMYPEKDTLGLDHIYMINLLRRPERRKRMQRLFEELGIRAEIIDAVDGRKKTNTSRKTAVDNIMVFGYSRFIQFGVGKATAFKAVRRVTYALHCLAPRFIQWLKGEAVNCTVEDFLKAKGFPKVIGALDGSHIKIRAPKEDAASYICRKQFHAIHLQAVCNAKSVFTHCYAGHVGSVHDARVFRSSTLARYIEMPNKYFPSDTHIIADAAYAIHPHVIVPFRDNGHLTTFQKNYNFCLSSTRMAIERAFGLLKDFEREFPKGMGRDTDVRILRSLSQKVLEHNYKSVMVLEDDVRFEPFFRQKVDYVLAELSDLGIEWDLVYMGRKRLVKSESLVEGSKFLVRAGYSYWTLGYILSESGAKKLIGAMPLGKLIPVDEFLPILSDTHPKYVWDTSLPLYKKKIDSFHSHTCPPEGGERACQGSTYISLHELIVSSRPTAMDISFEGKRILVTGAGQGIGKELALRLSKYKGQVFAISKTKKNLDTLVTTDPKIQPICVDLRDWDATRKAVQSILPIDLLVNNAAVACLSPFLDATPEEFDLTFNVNVKAVLNVSQIVAKNMIERKSGGNIVNISSQAGQAALKDHAVYCASKGALDMLSKAMALELGPHNIRVNNVGPTVVMTEMGKLGWSDPKKAQTMIDKIPLGRFAEVDEVVDPVIYLLSDRSSMINGACLPIDGGFLAG</sequence>
<feature type="compositionally biased region" description="Basic and acidic residues" evidence="7">
    <location>
        <begin position="121"/>
        <end position="131"/>
    </location>
</feature>
<dbReference type="InterPro" id="IPR027806">
    <property type="entry name" value="HARBI1_dom"/>
</dbReference>
<evidence type="ECO:0000313" key="11">
    <source>
        <dbReference type="Proteomes" id="UP000310200"/>
    </source>
</evidence>
<keyword evidence="6" id="KW-0560">Oxidoreductase</keyword>
<reference evidence="10 11" key="1">
    <citation type="journal article" date="2019" name="Philos. Trans. R. Soc. Lond., B, Biol. Sci.">
        <title>Ant behaviour and brain gene expression of defending hosts depend on the ecological success of the intruding social parasite.</title>
        <authorList>
            <person name="Kaur R."/>
            <person name="Stoldt M."/>
            <person name="Jongepier E."/>
            <person name="Feldmeyer B."/>
            <person name="Menzel F."/>
            <person name="Bornberg-Bauer E."/>
            <person name="Foitzik S."/>
        </authorList>
    </citation>
    <scope>NUCLEOTIDE SEQUENCE [LARGE SCALE GENOMIC DNA]</scope>
    <source>
        <tissue evidence="10">Whole body</tissue>
    </source>
</reference>
<evidence type="ECO:0000256" key="4">
    <source>
        <dbReference type="ARBA" id="ARBA00022723"/>
    </source>
</evidence>
<dbReference type="FunFam" id="3.40.50.720:FF:000214">
    <property type="entry name" value="L-xylulose reductase"/>
    <property type="match status" value="1"/>
</dbReference>
<evidence type="ECO:0000256" key="6">
    <source>
        <dbReference type="ARBA" id="ARBA00023002"/>
    </source>
</evidence>
<dbReference type="GO" id="GO:0046872">
    <property type="term" value="F:metal ion binding"/>
    <property type="evidence" value="ECO:0007669"/>
    <property type="project" value="UniProtKB-KW"/>
</dbReference>
<dbReference type="InterPro" id="IPR002654">
    <property type="entry name" value="Glyco_trans_25"/>
</dbReference>
<feature type="compositionally biased region" description="Basic and acidic residues" evidence="7">
    <location>
        <begin position="141"/>
        <end position="164"/>
    </location>
</feature>
<dbReference type="GO" id="GO:0050038">
    <property type="term" value="F:L-xylulose reductase (NADPH) activity"/>
    <property type="evidence" value="ECO:0007669"/>
    <property type="project" value="TreeGrafter"/>
</dbReference>
<dbReference type="SUPFAM" id="SSF51735">
    <property type="entry name" value="NAD(P)-binding Rossmann-fold domains"/>
    <property type="match status" value="1"/>
</dbReference>
<dbReference type="Proteomes" id="UP000310200">
    <property type="component" value="Unassembled WGS sequence"/>
</dbReference>
<organism evidence="10 11">
    <name type="scientific">Temnothorax longispinosus</name>
    <dbReference type="NCBI Taxonomy" id="300112"/>
    <lineage>
        <taxon>Eukaryota</taxon>
        <taxon>Metazoa</taxon>
        <taxon>Ecdysozoa</taxon>
        <taxon>Arthropoda</taxon>
        <taxon>Hexapoda</taxon>
        <taxon>Insecta</taxon>
        <taxon>Pterygota</taxon>
        <taxon>Neoptera</taxon>
        <taxon>Endopterygota</taxon>
        <taxon>Hymenoptera</taxon>
        <taxon>Apocrita</taxon>
        <taxon>Aculeata</taxon>
        <taxon>Formicoidea</taxon>
        <taxon>Formicidae</taxon>
        <taxon>Myrmicinae</taxon>
        <taxon>Temnothorax</taxon>
    </lineage>
</organism>
<dbReference type="Pfam" id="PF13359">
    <property type="entry name" value="DDE_Tnp_4"/>
    <property type="match status" value="1"/>
</dbReference>
<accession>A0A4S2L2C4</accession>
<evidence type="ECO:0000256" key="5">
    <source>
        <dbReference type="ARBA" id="ARBA00022857"/>
    </source>
</evidence>
<protein>
    <submittedName>
        <fullName evidence="10">Uncharacterized protein</fullName>
    </submittedName>
</protein>
<dbReference type="GO" id="GO:0006006">
    <property type="term" value="P:glucose metabolic process"/>
    <property type="evidence" value="ECO:0007669"/>
    <property type="project" value="TreeGrafter"/>
</dbReference>
<dbReference type="EMBL" id="QBLH01000653">
    <property type="protein sequence ID" value="TGZ54497.1"/>
    <property type="molecule type" value="Genomic_DNA"/>
</dbReference>
<proteinExistence type="inferred from homology"/>
<dbReference type="PANTHER" id="PTHR44252:SF3">
    <property type="entry name" value="D-ERYTHRULOSE REDUCTASE-RELATED"/>
    <property type="match status" value="1"/>
</dbReference>
<dbReference type="PRINTS" id="PR00080">
    <property type="entry name" value="SDRFAMILY"/>
</dbReference>